<organism evidence="1 2">
    <name type="scientific">Fasciola gigantica</name>
    <name type="common">Giant liver fluke</name>
    <dbReference type="NCBI Taxonomy" id="46835"/>
    <lineage>
        <taxon>Eukaryota</taxon>
        <taxon>Metazoa</taxon>
        <taxon>Spiralia</taxon>
        <taxon>Lophotrochozoa</taxon>
        <taxon>Platyhelminthes</taxon>
        <taxon>Trematoda</taxon>
        <taxon>Digenea</taxon>
        <taxon>Plagiorchiida</taxon>
        <taxon>Echinostomata</taxon>
        <taxon>Echinostomatoidea</taxon>
        <taxon>Fasciolidae</taxon>
        <taxon>Fasciola</taxon>
    </lineage>
</organism>
<proteinExistence type="predicted"/>
<dbReference type="AlphaFoldDB" id="A0A504YVS9"/>
<keyword evidence="2" id="KW-1185">Reference proteome</keyword>
<protein>
    <submittedName>
        <fullName evidence="1">Uncharacterized protein</fullName>
    </submittedName>
</protein>
<evidence type="ECO:0000313" key="1">
    <source>
        <dbReference type="EMBL" id="TPP65523.1"/>
    </source>
</evidence>
<accession>A0A504YVS9</accession>
<dbReference type="EMBL" id="SUNJ01003063">
    <property type="protein sequence ID" value="TPP65523.1"/>
    <property type="molecule type" value="Genomic_DNA"/>
</dbReference>
<comment type="caution">
    <text evidence="1">The sequence shown here is derived from an EMBL/GenBank/DDBJ whole genome shotgun (WGS) entry which is preliminary data.</text>
</comment>
<dbReference type="Proteomes" id="UP000316759">
    <property type="component" value="Unassembled WGS sequence"/>
</dbReference>
<gene>
    <name evidence="1" type="ORF">FGIG_07407</name>
</gene>
<reference evidence="1 2" key="1">
    <citation type="submission" date="2019-04" db="EMBL/GenBank/DDBJ databases">
        <title>Annotation for the trematode Fasciola gigantica.</title>
        <authorList>
            <person name="Choi Y.-J."/>
        </authorList>
    </citation>
    <scope>NUCLEOTIDE SEQUENCE [LARGE SCALE GENOMIC DNA]</scope>
    <source>
        <strain evidence="1">Uganda_cow_1</strain>
    </source>
</reference>
<feature type="non-terminal residue" evidence="1">
    <location>
        <position position="1"/>
    </location>
</feature>
<sequence length="104" mass="11843">SLHKYSVPFRTGRGIRFSTFSGVTNLSYIRLKDVIVICHPVPQVATFSYPKMYCTGLVDGIFAKLVKISLESLIYFSGFQWYLLKNKMVAVWTEEADLMPPLSD</sequence>
<evidence type="ECO:0000313" key="2">
    <source>
        <dbReference type="Proteomes" id="UP000316759"/>
    </source>
</evidence>
<name>A0A504YVS9_FASGI</name>